<gene>
    <name evidence="9" type="primary">pstS</name>
    <name evidence="9" type="ORF">G7Y82_09510</name>
</gene>
<evidence type="ECO:0000256" key="6">
    <source>
        <dbReference type="ARBA" id="ARBA00022592"/>
    </source>
</evidence>
<dbReference type="PANTHER" id="PTHR42996">
    <property type="entry name" value="PHOSPHATE-BINDING PROTEIN PSTS"/>
    <property type="match status" value="1"/>
</dbReference>
<dbReference type="CDD" id="cd13565">
    <property type="entry name" value="PBP2_PstS"/>
    <property type="match status" value="1"/>
</dbReference>
<evidence type="ECO:0000313" key="9">
    <source>
        <dbReference type="EMBL" id="NKF22556.1"/>
    </source>
</evidence>
<evidence type="ECO:0000256" key="1">
    <source>
        <dbReference type="ARBA" id="ARBA00002841"/>
    </source>
</evidence>
<proteinExistence type="inferred from homology"/>
<comment type="function">
    <text evidence="1 7">Part of the ABC transporter complex PstSACB involved in phosphate import.</text>
</comment>
<dbReference type="InterPro" id="IPR005673">
    <property type="entry name" value="ABC_phos-bd_PstS"/>
</dbReference>
<dbReference type="Proteomes" id="UP000653472">
    <property type="component" value="Unassembled WGS sequence"/>
</dbReference>
<dbReference type="NCBIfam" id="NF008171">
    <property type="entry name" value="PRK10918.1"/>
    <property type="match status" value="1"/>
</dbReference>
<keyword evidence="10" id="KW-1185">Reference proteome</keyword>
<evidence type="ECO:0000313" key="10">
    <source>
        <dbReference type="Proteomes" id="UP000653472"/>
    </source>
</evidence>
<name>A0A969W8B4_9GAMM</name>
<dbReference type="PIRSF" id="PIRSF002756">
    <property type="entry name" value="PstS"/>
    <property type="match status" value="1"/>
</dbReference>
<dbReference type="GO" id="GO:0035435">
    <property type="term" value="P:phosphate ion transmembrane transport"/>
    <property type="evidence" value="ECO:0007669"/>
    <property type="project" value="InterPro"/>
</dbReference>
<organism evidence="9 10">
    <name type="scientific">Solimonas marina</name>
    <dbReference type="NCBI Taxonomy" id="2714601"/>
    <lineage>
        <taxon>Bacteria</taxon>
        <taxon>Pseudomonadati</taxon>
        <taxon>Pseudomonadota</taxon>
        <taxon>Gammaproteobacteria</taxon>
        <taxon>Nevskiales</taxon>
        <taxon>Nevskiaceae</taxon>
        <taxon>Solimonas</taxon>
    </lineage>
</organism>
<dbReference type="NCBIfam" id="TIGR00975">
    <property type="entry name" value="3a0107s03"/>
    <property type="match status" value="1"/>
</dbReference>
<dbReference type="GO" id="GO:0042301">
    <property type="term" value="F:phosphate ion binding"/>
    <property type="evidence" value="ECO:0007669"/>
    <property type="project" value="InterPro"/>
</dbReference>
<evidence type="ECO:0000256" key="2">
    <source>
        <dbReference type="ARBA" id="ARBA00008725"/>
    </source>
</evidence>
<keyword evidence="5 7" id="KW-0813">Transport</keyword>
<dbReference type="AlphaFoldDB" id="A0A969W8B4"/>
<reference evidence="9" key="1">
    <citation type="submission" date="2020-03" db="EMBL/GenBank/DDBJ databases">
        <title>Solimonas marina sp. nov., isolated from deep seawater of the Pacific Ocean.</title>
        <authorList>
            <person name="Liu X."/>
            <person name="Lai Q."/>
            <person name="Sun F."/>
            <person name="Gai Y."/>
            <person name="Li G."/>
            <person name="Shao Z."/>
        </authorList>
    </citation>
    <scope>NUCLEOTIDE SEQUENCE</scope>
    <source>
        <strain evidence="9">C16B3</strain>
    </source>
</reference>
<dbReference type="Gene3D" id="3.40.190.10">
    <property type="entry name" value="Periplasmic binding protein-like II"/>
    <property type="match status" value="2"/>
</dbReference>
<evidence type="ECO:0000256" key="3">
    <source>
        <dbReference type="ARBA" id="ARBA00011529"/>
    </source>
</evidence>
<evidence type="ECO:0000256" key="7">
    <source>
        <dbReference type="PIRNR" id="PIRNR002756"/>
    </source>
</evidence>
<protein>
    <recommendedName>
        <fullName evidence="4 7">Phosphate-binding protein PstS</fullName>
    </recommendedName>
</protein>
<evidence type="ECO:0000259" key="8">
    <source>
        <dbReference type="Pfam" id="PF12849"/>
    </source>
</evidence>
<dbReference type="InterPro" id="IPR050962">
    <property type="entry name" value="Phosphate-bind_PstS"/>
</dbReference>
<dbReference type="EMBL" id="JAAVXB010000004">
    <property type="protein sequence ID" value="NKF22556.1"/>
    <property type="molecule type" value="Genomic_DNA"/>
</dbReference>
<accession>A0A969W8B4</accession>
<dbReference type="Pfam" id="PF12849">
    <property type="entry name" value="PBP_like_2"/>
    <property type="match status" value="1"/>
</dbReference>
<comment type="subunit">
    <text evidence="3 7">The complex is composed of two ATP-binding proteins (PstB), two transmembrane proteins (PstC and PstA) and a solute-binding protein (PstS).</text>
</comment>
<dbReference type="GO" id="GO:0043190">
    <property type="term" value="C:ATP-binding cassette (ABC) transporter complex"/>
    <property type="evidence" value="ECO:0007669"/>
    <property type="project" value="InterPro"/>
</dbReference>
<evidence type="ECO:0000256" key="4">
    <source>
        <dbReference type="ARBA" id="ARBA00021889"/>
    </source>
</evidence>
<comment type="caution">
    <text evidence="9">The sequence shown here is derived from an EMBL/GenBank/DDBJ whole genome shotgun (WGS) entry which is preliminary data.</text>
</comment>
<feature type="domain" description="PBP" evidence="8">
    <location>
        <begin position="75"/>
        <end position="358"/>
    </location>
</feature>
<dbReference type="InterPro" id="IPR024370">
    <property type="entry name" value="PBP_domain"/>
</dbReference>
<comment type="similarity">
    <text evidence="2 7">Belongs to the PstS family.</text>
</comment>
<dbReference type="SUPFAM" id="SSF53850">
    <property type="entry name" value="Periplasmic binding protein-like II"/>
    <property type="match status" value="1"/>
</dbReference>
<sequence>MQLREKGLFAGTTPPGRVGDRQIPALQRNCKSPGLPLRRSSTILSFFWSILVTIRKTLARVALATAGAVFATSAMAADISGAGATFPYPIYAKWADAYKKETGIGLNYQSIGSGGGIKQIKAKTVTFGASDKPLKPEELDAMGAIQWPMVMGGVVPVVNIPGIKPGEMKLDGATLADIYLGKITKWNDAAIAKLNPGVKLPKMAIAVAHRSDGSGTTFNFTYYLADVSPAWKSDVGVEASVEWPVGIGGKGNEGVAATVTQTQGSIGYVEYAYALQNKMTYTDMVNKDGKTVAPSSDTFAAAAANADWSNTKNFYLILANQPGADSWPMTAATFIIMYKKPESAADSMTALKFFDWAYKNGQKMAGELDYVPMPTSVIELVEKSWMDNIKEGGKSIWN</sequence>
<dbReference type="PANTHER" id="PTHR42996:SF1">
    <property type="entry name" value="PHOSPHATE-BINDING PROTEIN PSTS"/>
    <property type="match status" value="1"/>
</dbReference>
<keyword evidence="6 7" id="KW-0592">Phosphate transport</keyword>
<evidence type="ECO:0000256" key="5">
    <source>
        <dbReference type="ARBA" id="ARBA00022448"/>
    </source>
</evidence>